<name>A0AAV0UDQ1_9STRA</name>
<protein>
    <submittedName>
        <fullName evidence="1">Uncharacterized protein</fullName>
    </submittedName>
</protein>
<accession>A0AAV0UDQ1</accession>
<dbReference type="Gene3D" id="1.20.5.1430">
    <property type="match status" value="1"/>
</dbReference>
<sequence>MSETPASTSHACFSLTKALPMLHTRMRSPTIIRDSMRLVRPREPHLTLRTKDVQKRLHEVEDDHVESALVAAKRTRYVINAEKKTPSDQHFDSKAAVEALQASKEDDGYTGYMEGLHHQKKVAQYLDQDLLRENARMRLKILHLKDEVDFYYRILTRIELLATQKRRESEGKSNQEQERVTKLSEQIQHVISAPKPLDRAIQLTPEQLTSRCRLR</sequence>
<reference evidence="1" key="1">
    <citation type="submission" date="2022-12" db="EMBL/GenBank/DDBJ databases">
        <authorList>
            <person name="Webb A."/>
        </authorList>
    </citation>
    <scope>NUCLEOTIDE SEQUENCE</scope>
    <source>
        <strain evidence="1">Pd1</strain>
    </source>
</reference>
<dbReference type="EMBL" id="CANTFM010001070">
    <property type="protein sequence ID" value="CAI5734503.1"/>
    <property type="molecule type" value="Genomic_DNA"/>
</dbReference>
<proteinExistence type="predicted"/>
<evidence type="ECO:0000313" key="1">
    <source>
        <dbReference type="EMBL" id="CAI5734503.1"/>
    </source>
</evidence>
<evidence type="ECO:0000313" key="2">
    <source>
        <dbReference type="Proteomes" id="UP001162029"/>
    </source>
</evidence>
<comment type="caution">
    <text evidence="1">The sequence shown here is derived from an EMBL/GenBank/DDBJ whole genome shotgun (WGS) entry which is preliminary data.</text>
</comment>
<keyword evidence="2" id="KW-1185">Reference proteome</keyword>
<dbReference type="Proteomes" id="UP001162029">
    <property type="component" value="Unassembled WGS sequence"/>
</dbReference>
<gene>
    <name evidence="1" type="ORF">PDE001_LOCUS5732</name>
</gene>
<organism evidence="1 2">
    <name type="scientific">Peronospora destructor</name>
    <dbReference type="NCBI Taxonomy" id="86335"/>
    <lineage>
        <taxon>Eukaryota</taxon>
        <taxon>Sar</taxon>
        <taxon>Stramenopiles</taxon>
        <taxon>Oomycota</taxon>
        <taxon>Peronosporomycetes</taxon>
        <taxon>Peronosporales</taxon>
        <taxon>Peronosporaceae</taxon>
        <taxon>Peronospora</taxon>
    </lineage>
</organism>
<dbReference type="AlphaFoldDB" id="A0AAV0UDQ1"/>